<sequence length="68" mass="7685">MAVIDTTLVAREVMNTPTKRVASWPSENVGVMVVFCIVFLVAVGIIAVYIAKFLARRKEKKERQQPKH</sequence>
<keyword evidence="1" id="KW-0472">Membrane</keyword>
<organism evidence="2 3">
    <name type="scientific">Epichloe festucae (strain Fl1)</name>
    <dbReference type="NCBI Taxonomy" id="877507"/>
    <lineage>
        <taxon>Eukaryota</taxon>
        <taxon>Fungi</taxon>
        <taxon>Dikarya</taxon>
        <taxon>Ascomycota</taxon>
        <taxon>Pezizomycotina</taxon>
        <taxon>Sordariomycetes</taxon>
        <taxon>Hypocreomycetidae</taxon>
        <taxon>Hypocreales</taxon>
        <taxon>Clavicipitaceae</taxon>
        <taxon>Epichloe</taxon>
    </lineage>
</organism>
<reference evidence="2 3" key="1">
    <citation type="journal article" date="2018" name="PLoS Genet.">
        <title>Repeat elements organise 3D genome structure and mediate transcription in the filamentous fungus Epichloe festucae.</title>
        <authorList>
            <person name="Winter D.J."/>
            <person name="Ganley A.R.D."/>
            <person name="Young C.A."/>
            <person name="Liachko I."/>
            <person name="Schardl C.L."/>
            <person name="Dupont P.Y."/>
            <person name="Berry D."/>
            <person name="Ram A."/>
            <person name="Scott B."/>
            <person name="Cox M.P."/>
        </authorList>
    </citation>
    <scope>NUCLEOTIDE SEQUENCE [LARGE SCALE GENOMIC DNA]</scope>
    <source>
        <strain evidence="2 3">Fl1</strain>
    </source>
</reference>
<proteinExistence type="predicted"/>
<gene>
    <name evidence="2" type="ORF">C2857_007208</name>
</gene>
<dbReference type="EMBL" id="CP031386">
    <property type="protein sequence ID" value="QPG98065.1"/>
    <property type="molecule type" value="Genomic_DNA"/>
</dbReference>
<name>A0A7S9KQJ0_EPIFF</name>
<evidence type="ECO:0000313" key="2">
    <source>
        <dbReference type="EMBL" id="QPG98065.1"/>
    </source>
</evidence>
<protein>
    <submittedName>
        <fullName evidence="2">Uncharacterized protein</fullName>
    </submittedName>
</protein>
<keyword evidence="3" id="KW-1185">Reference proteome</keyword>
<evidence type="ECO:0000313" key="3">
    <source>
        <dbReference type="Proteomes" id="UP000594364"/>
    </source>
</evidence>
<keyword evidence="1" id="KW-0812">Transmembrane</keyword>
<keyword evidence="1" id="KW-1133">Transmembrane helix</keyword>
<evidence type="ECO:0000256" key="1">
    <source>
        <dbReference type="SAM" id="Phobius"/>
    </source>
</evidence>
<dbReference type="OrthoDB" id="5402816at2759"/>
<accession>A0A7S9KQJ0</accession>
<dbReference type="AlphaFoldDB" id="A0A7S9KQJ0"/>
<feature type="transmembrane region" description="Helical" evidence="1">
    <location>
        <begin position="29"/>
        <end position="51"/>
    </location>
</feature>
<dbReference type="Proteomes" id="UP000594364">
    <property type="component" value="Chromosome 2"/>
</dbReference>